<comment type="caution">
    <text evidence="1">The sequence shown here is derived from an EMBL/GenBank/DDBJ whole genome shotgun (WGS) entry which is preliminary data.</text>
</comment>
<dbReference type="Proteomes" id="UP000175989">
    <property type="component" value="Unassembled WGS sequence"/>
</dbReference>
<reference evidence="2" key="1">
    <citation type="journal article" date="2016" name="Front. Microbiol.">
        <title>Molecular Keys to the Janthinobacterium and Duganella spp. Interaction with the Plant Pathogen Fusarium graminearum.</title>
        <authorList>
            <person name="Haack F.S."/>
            <person name="Poehlein A."/>
            <person name="Kroger C."/>
            <person name="Voigt C.A."/>
            <person name="Piepenbring M."/>
            <person name="Bode H.B."/>
            <person name="Daniel R."/>
            <person name="Schafer W."/>
            <person name="Streit W.R."/>
        </authorList>
    </citation>
    <scope>NUCLEOTIDE SEQUENCE [LARGE SCALE GENOMIC DNA]</scope>
    <source>
        <strain evidence="2">T54</strain>
    </source>
</reference>
<sequence length="132" mass="14813">MATSFDPFWMFKMPLSGDVMQRFNSPFFSPTFNFAGDAGVEDRVVSEVASYGKQIGWLNDLVIKLAEKQEADIDVLNKVKKARADIEDIKQAQTTTVLRTAVDALKQLETSEPDLYKQLIKRHAEAATRSPS</sequence>
<name>A0A1E7WCM2_9BURK</name>
<dbReference type="AlphaFoldDB" id="A0A1E7WCM2"/>
<dbReference type="EMBL" id="LROM01000125">
    <property type="protein sequence ID" value="OEZ95320.1"/>
    <property type="molecule type" value="Genomic_DNA"/>
</dbReference>
<protein>
    <submittedName>
        <fullName evidence="1">Uncharacterized protein</fullName>
    </submittedName>
</protein>
<proteinExistence type="predicted"/>
<dbReference type="RefSeq" id="WP_070250981.1">
    <property type="nucleotide sequence ID" value="NZ_LROM01000125.1"/>
</dbReference>
<accession>A0A1E7WCM2</accession>
<gene>
    <name evidence="1" type="ORF">DUPY_43290</name>
</gene>
<keyword evidence="2" id="KW-1185">Reference proteome</keyword>
<organism evidence="1 2">
    <name type="scientific">Duganella phyllosphaerae</name>
    <dbReference type="NCBI Taxonomy" id="762836"/>
    <lineage>
        <taxon>Bacteria</taxon>
        <taxon>Pseudomonadati</taxon>
        <taxon>Pseudomonadota</taxon>
        <taxon>Betaproteobacteria</taxon>
        <taxon>Burkholderiales</taxon>
        <taxon>Oxalobacteraceae</taxon>
        <taxon>Telluria group</taxon>
        <taxon>Duganella</taxon>
    </lineage>
</organism>
<evidence type="ECO:0000313" key="2">
    <source>
        <dbReference type="Proteomes" id="UP000175989"/>
    </source>
</evidence>
<dbReference type="OrthoDB" id="8451820at2"/>
<evidence type="ECO:0000313" key="1">
    <source>
        <dbReference type="EMBL" id="OEZ95320.1"/>
    </source>
</evidence>